<reference evidence="1 2" key="1">
    <citation type="submission" date="2022-04" db="EMBL/GenBank/DDBJ databases">
        <title>Roseobacter sp. WL0113 is a bacterium isolated from neritic sediment.</title>
        <authorList>
            <person name="Wang L."/>
            <person name="He W."/>
            <person name="Zhang D.-F."/>
        </authorList>
    </citation>
    <scope>NUCLEOTIDE SEQUENCE [LARGE SCALE GENOMIC DNA]</scope>
    <source>
        <strain evidence="1 2">WL0113</strain>
    </source>
</reference>
<name>A0ABT3BL23_9RHOB</name>
<sequence length="314" mass="34587">MRVGLPWPRIPYADWQKTCAFLHLCTQIVGKYRLSHAPWLNHSWHATLYISPRGLTTGPVPDNDLMVTVSFDFHDASVVAETSDGQRAMFPLEDMSVAAFYNATAELIAQVGGQFDIDGSPNELPDALPFQKDTATRPYDAEAVRRFHAALVRIEPVFSRFRTGFLGKVSPVHLFWGSFDLAVTRFSGRSAPLHPGGFPGLPDAVTREAYSHEVSSAGFWPGGNGAEEAMFYSYAYPVPEGFSERAVLPAAAYFDSNLGEFLLPYEAIRTSPDPEKDLMAFLQSTYEAAAETAGWPHKSLECPVGQPLVPRPLS</sequence>
<dbReference type="Proteomes" id="UP001208690">
    <property type="component" value="Unassembled WGS sequence"/>
</dbReference>
<dbReference type="Pfam" id="PF19459">
    <property type="entry name" value="DUF5996"/>
    <property type="match status" value="1"/>
</dbReference>
<evidence type="ECO:0000313" key="1">
    <source>
        <dbReference type="EMBL" id="MCV3274275.1"/>
    </source>
</evidence>
<proteinExistence type="predicted"/>
<evidence type="ECO:0000313" key="2">
    <source>
        <dbReference type="Proteomes" id="UP001208690"/>
    </source>
</evidence>
<organism evidence="1 2">
    <name type="scientific">Roseobacter sinensis</name>
    <dbReference type="NCBI Taxonomy" id="2931391"/>
    <lineage>
        <taxon>Bacteria</taxon>
        <taxon>Pseudomonadati</taxon>
        <taxon>Pseudomonadota</taxon>
        <taxon>Alphaproteobacteria</taxon>
        <taxon>Rhodobacterales</taxon>
        <taxon>Roseobacteraceae</taxon>
        <taxon>Roseobacter</taxon>
    </lineage>
</organism>
<accession>A0ABT3BL23</accession>
<gene>
    <name evidence="1" type="ORF">MUB52_22820</name>
</gene>
<comment type="caution">
    <text evidence="1">The sequence shown here is derived from an EMBL/GenBank/DDBJ whole genome shotgun (WGS) entry which is preliminary data.</text>
</comment>
<keyword evidence="2" id="KW-1185">Reference proteome</keyword>
<dbReference type="EMBL" id="JALIEB010000035">
    <property type="protein sequence ID" value="MCV3274275.1"/>
    <property type="molecule type" value="Genomic_DNA"/>
</dbReference>
<protein>
    <submittedName>
        <fullName evidence="1">DUF5996 family protein</fullName>
    </submittedName>
</protein>
<dbReference type="InterPro" id="IPR046038">
    <property type="entry name" value="DUF5996"/>
</dbReference>
<dbReference type="RefSeq" id="WP_263846487.1">
    <property type="nucleotide sequence ID" value="NZ_JALIEB010000035.1"/>
</dbReference>